<organism evidence="1 2">
    <name type="scientific">Potamilus streckersoni</name>
    <dbReference type="NCBI Taxonomy" id="2493646"/>
    <lineage>
        <taxon>Eukaryota</taxon>
        <taxon>Metazoa</taxon>
        <taxon>Spiralia</taxon>
        <taxon>Lophotrochozoa</taxon>
        <taxon>Mollusca</taxon>
        <taxon>Bivalvia</taxon>
        <taxon>Autobranchia</taxon>
        <taxon>Heteroconchia</taxon>
        <taxon>Palaeoheterodonta</taxon>
        <taxon>Unionida</taxon>
        <taxon>Unionoidea</taxon>
        <taxon>Unionidae</taxon>
        <taxon>Ambleminae</taxon>
        <taxon>Lampsilini</taxon>
        <taxon>Potamilus</taxon>
    </lineage>
</organism>
<keyword evidence="2" id="KW-1185">Reference proteome</keyword>
<reference evidence="1" key="1">
    <citation type="journal article" date="2021" name="Genome Biol. Evol.">
        <title>A High-Quality Reference Genome for a Parasitic Bivalve with Doubly Uniparental Inheritance (Bivalvia: Unionida).</title>
        <authorList>
            <person name="Smith C.H."/>
        </authorList>
    </citation>
    <scope>NUCLEOTIDE SEQUENCE</scope>
    <source>
        <strain evidence="1">CHS0354</strain>
    </source>
</reference>
<name>A0AAE0VJN6_9BIVA</name>
<proteinExistence type="predicted"/>
<comment type="caution">
    <text evidence="1">The sequence shown here is derived from an EMBL/GenBank/DDBJ whole genome shotgun (WGS) entry which is preliminary data.</text>
</comment>
<protein>
    <submittedName>
        <fullName evidence="1">Uncharacterized protein</fullName>
    </submittedName>
</protein>
<evidence type="ECO:0000313" key="2">
    <source>
        <dbReference type="Proteomes" id="UP001195483"/>
    </source>
</evidence>
<reference evidence="1" key="3">
    <citation type="submission" date="2023-05" db="EMBL/GenBank/DDBJ databases">
        <authorList>
            <person name="Smith C.H."/>
        </authorList>
    </citation>
    <scope>NUCLEOTIDE SEQUENCE</scope>
    <source>
        <strain evidence="1">CHS0354</strain>
        <tissue evidence="1">Mantle</tissue>
    </source>
</reference>
<dbReference type="AlphaFoldDB" id="A0AAE0VJN6"/>
<evidence type="ECO:0000313" key="1">
    <source>
        <dbReference type="EMBL" id="KAK3580111.1"/>
    </source>
</evidence>
<sequence length="86" mass="9871">MGTEKKQGDGDIVMTSTTINRVNGEFPKKLNRVNGVSKKSLDTRRLATQLVRDRVACNIRPKRILYEQHTAQMDIQVEHWKTKSFG</sequence>
<accession>A0AAE0VJN6</accession>
<dbReference type="EMBL" id="JAEAOA010000367">
    <property type="protein sequence ID" value="KAK3580111.1"/>
    <property type="molecule type" value="Genomic_DNA"/>
</dbReference>
<dbReference type="Proteomes" id="UP001195483">
    <property type="component" value="Unassembled WGS sequence"/>
</dbReference>
<reference evidence="1" key="2">
    <citation type="journal article" date="2021" name="Genome Biol. Evol.">
        <title>Developing a high-quality reference genome for a parasitic bivalve with doubly uniparental inheritance (Bivalvia: Unionida).</title>
        <authorList>
            <person name="Smith C.H."/>
        </authorList>
    </citation>
    <scope>NUCLEOTIDE SEQUENCE</scope>
    <source>
        <strain evidence="1">CHS0354</strain>
        <tissue evidence="1">Mantle</tissue>
    </source>
</reference>
<gene>
    <name evidence="1" type="ORF">CHS0354_005170</name>
</gene>